<comment type="caution">
    <text evidence="2">The sequence shown here is derived from an EMBL/GenBank/DDBJ whole genome shotgun (WGS) entry which is preliminary data.</text>
</comment>
<dbReference type="GeneID" id="26908282"/>
<feature type="compositionally biased region" description="Low complexity" evidence="1">
    <location>
        <begin position="187"/>
        <end position="198"/>
    </location>
</feature>
<evidence type="ECO:0000256" key="1">
    <source>
        <dbReference type="SAM" id="MobiDB-lite"/>
    </source>
</evidence>
<feature type="compositionally biased region" description="Low complexity" evidence="1">
    <location>
        <begin position="789"/>
        <end position="810"/>
    </location>
</feature>
<feature type="compositionally biased region" description="Basic and acidic residues" evidence="1">
    <location>
        <begin position="491"/>
        <end position="510"/>
    </location>
</feature>
<feature type="compositionally biased region" description="Low complexity" evidence="1">
    <location>
        <begin position="834"/>
        <end position="849"/>
    </location>
</feature>
<feature type="compositionally biased region" description="Low complexity" evidence="1">
    <location>
        <begin position="205"/>
        <end position="222"/>
    </location>
</feature>
<dbReference type="OrthoDB" id="267730at2759"/>
<evidence type="ECO:0000313" key="2">
    <source>
        <dbReference type="EMBL" id="KPA76255.1"/>
    </source>
</evidence>
<feature type="compositionally biased region" description="Low complexity" evidence="1">
    <location>
        <begin position="659"/>
        <end position="672"/>
    </location>
</feature>
<dbReference type="RefSeq" id="XP_015654694.1">
    <property type="nucleotide sequence ID" value="XM_015806823.1"/>
</dbReference>
<dbReference type="VEuPathDB" id="TriTrypDB:LpyrH10_21_1330"/>
<sequence>MRALNSAGAVSMVVVVDVVDTATANNAVARANTPENAPDADHPIERLEIDVDVTPYTTADALLADVEAALEEMECFLCVPRSAAALAAGHVLPPLSAVELAMRSAVSSASSSEDNTLVSHYVSALRHVRGAAALARGALRIGGECVCRDPSTTTTSSAPQEQQPTVWSVVPRPLGAPAESLVAVSTSTAATSGASSRLLTREEPTPSSTAAAATGEAGHAASRGTGDVQEKTPHDGAADSEKKKESENGSAKGHATPTSKPAAACPLSPHSAAASVVALEDVDVFSFRRLQAHRALVLAREETGANATSVLPGGTGAATSEEQQRLRPTLPWAAVEAAVQAEVRLLQAQHVLTDGCAETTEALKHAGHLLHDAASSLPAARARLRAAWLTAAQEETAAYQTEIEELRQATEKAEVWRAALKESVRMEVAALEKEVAQQTTVVAERDVLRSRVEQLEAQVAAAKAEEMALLQSSKAVPEKTRSPTTAAGDAAVEKRDATAKAPREGERTQSKIETVAATESAPLLSSHDALRRQLSPPSPSLSSPASTTSSSDSNLPPPPPSPPPTTESALASTHRPRATYTNTTPTQRTTSDPPLLPEQRWSGRRVPLLHADIPAAAAAAAPPPPPRRRHGRLSLERSFLSPALQEEVRAALAPDAEQSTGSTSSSPAAASDGDGGAGSPPRNRRLLKGATGYADPDQFPPPPPHPPSRRRRYQRKEDAAAWAEDDVPTGPSEDVDAAAAAAAAESRLPVPASVTPLRTAFATAYSPSPVVPGVYSQEGRRPGDSLGGASSAPRPRQAPSAPIPSPAFSRLYDEGERSTWLTAHPSQRTDRQTSARAAAAAELQQVTAALRRHIREPQPDPLEGQRLLQQVRELRRAMERDSVTDEGDGAEESTHEADARRSRHGGGGENATFVDPHEARASAAVSRTADRQPFASSSLLYDSRVPSRRNGVYRY</sequence>
<evidence type="ECO:0000313" key="3">
    <source>
        <dbReference type="Proteomes" id="UP000037923"/>
    </source>
</evidence>
<dbReference type="AlphaFoldDB" id="A0A0M9FUC0"/>
<keyword evidence="3" id="KW-1185">Reference proteome</keyword>
<feature type="region of interest" description="Disordered" evidence="1">
    <location>
        <begin position="187"/>
        <end position="267"/>
    </location>
</feature>
<name>A0A0M9FUC0_LEPPY</name>
<dbReference type="Proteomes" id="UP000037923">
    <property type="component" value="Unassembled WGS sequence"/>
</dbReference>
<feature type="region of interest" description="Disordered" evidence="1">
    <location>
        <begin position="471"/>
        <end position="943"/>
    </location>
</feature>
<proteinExistence type="predicted"/>
<feature type="compositionally biased region" description="Low complexity" evidence="1">
    <location>
        <begin position="566"/>
        <end position="593"/>
    </location>
</feature>
<feature type="compositionally biased region" description="Basic and acidic residues" evidence="1">
    <location>
        <begin position="228"/>
        <end position="247"/>
    </location>
</feature>
<feature type="compositionally biased region" description="Basic and acidic residues" evidence="1">
    <location>
        <begin position="872"/>
        <end position="883"/>
    </location>
</feature>
<protein>
    <submittedName>
        <fullName evidence="2">Uncharacterized protein</fullName>
    </submittedName>
</protein>
<feature type="compositionally biased region" description="Pro residues" evidence="1">
    <location>
        <begin position="555"/>
        <end position="565"/>
    </location>
</feature>
<feature type="compositionally biased region" description="Low complexity" evidence="1">
    <location>
        <begin position="862"/>
        <end position="871"/>
    </location>
</feature>
<reference evidence="2 3" key="1">
    <citation type="submission" date="2015-07" db="EMBL/GenBank/DDBJ databases">
        <title>High-quality genome of monoxenous trypanosomatid Leptomonas pyrrhocoris.</title>
        <authorList>
            <person name="Flegontov P."/>
            <person name="Butenko A."/>
            <person name="Firsov S."/>
            <person name="Vlcek C."/>
            <person name="Logacheva M.D."/>
            <person name="Field M."/>
            <person name="Filatov D."/>
            <person name="Flegontova O."/>
            <person name="Gerasimov E."/>
            <person name="Jackson A.P."/>
            <person name="Kelly S."/>
            <person name="Opperdoes F."/>
            <person name="O'Reilly A."/>
            <person name="Votypka J."/>
            <person name="Yurchenko V."/>
            <person name="Lukes J."/>
        </authorList>
    </citation>
    <scope>NUCLEOTIDE SEQUENCE [LARGE SCALE GENOMIC DNA]</scope>
    <source>
        <strain evidence="2">H10</strain>
    </source>
</reference>
<dbReference type="OMA" id="RCDDSPN"/>
<accession>A0A0M9FUC0</accession>
<dbReference type="EMBL" id="LGTL01000021">
    <property type="protein sequence ID" value="KPA76255.1"/>
    <property type="molecule type" value="Genomic_DNA"/>
</dbReference>
<organism evidence="2 3">
    <name type="scientific">Leptomonas pyrrhocoris</name>
    <name type="common">Firebug parasite</name>
    <dbReference type="NCBI Taxonomy" id="157538"/>
    <lineage>
        <taxon>Eukaryota</taxon>
        <taxon>Discoba</taxon>
        <taxon>Euglenozoa</taxon>
        <taxon>Kinetoplastea</taxon>
        <taxon>Metakinetoplastina</taxon>
        <taxon>Trypanosomatida</taxon>
        <taxon>Trypanosomatidae</taxon>
        <taxon>Leishmaniinae</taxon>
        <taxon>Leptomonas</taxon>
    </lineage>
</organism>
<gene>
    <name evidence="2" type="ORF">ABB37_07997</name>
</gene>
<feature type="compositionally biased region" description="Low complexity" evidence="1">
    <location>
        <begin position="540"/>
        <end position="554"/>
    </location>
</feature>